<dbReference type="PROSITE" id="PS50112">
    <property type="entry name" value="PAS"/>
    <property type="match status" value="1"/>
</dbReference>
<dbReference type="FunFam" id="3.30.420.10:FF:000045">
    <property type="entry name" value="3'-5' exonuclease DinG"/>
    <property type="match status" value="1"/>
</dbReference>
<dbReference type="PANTHER" id="PTHR30231">
    <property type="entry name" value="DNA POLYMERASE III SUBUNIT EPSILON"/>
    <property type="match status" value="1"/>
</dbReference>
<dbReference type="SUPFAM" id="SSF55785">
    <property type="entry name" value="PYP-like sensor domain (PAS domain)"/>
    <property type="match status" value="1"/>
</dbReference>
<dbReference type="Pfam" id="PF00929">
    <property type="entry name" value="RNase_T"/>
    <property type="match status" value="1"/>
</dbReference>
<dbReference type="SMART" id="SM00479">
    <property type="entry name" value="EXOIII"/>
    <property type="match status" value="1"/>
</dbReference>
<comment type="subunit">
    <text evidence="2">DNA polymerase III contains a core (composed of alpha, epsilon and theta chains) that associates with a tau subunit. This core dimerizes to form the POLIII' complex. PolIII' associates with the gamma complex (composed of gamma, delta, delta', psi and chi chains) and with the beta chain to form the complete DNA polymerase III complex.</text>
</comment>
<accession>A0A1N7LF56</accession>
<evidence type="ECO:0000256" key="3">
    <source>
        <dbReference type="SAM" id="Phobius"/>
    </source>
</evidence>
<feature type="domain" description="PAS" evidence="4">
    <location>
        <begin position="136"/>
        <end position="172"/>
    </location>
</feature>
<dbReference type="Gene3D" id="3.30.420.10">
    <property type="entry name" value="Ribonuclease H-like superfamily/Ribonuclease H"/>
    <property type="match status" value="1"/>
</dbReference>
<keyword evidence="5" id="KW-0540">Nuclease</keyword>
<dbReference type="InterPro" id="IPR013520">
    <property type="entry name" value="Ribonucl_H"/>
</dbReference>
<comment type="function">
    <text evidence="1">DNA polymerase III is a complex, multichain enzyme responsible for most of the replicative synthesis in bacteria. The epsilon subunit contain the editing function and is a proofreading 3'-5' exonuclease.</text>
</comment>
<evidence type="ECO:0000313" key="5">
    <source>
        <dbReference type="EMBL" id="SIS72440.1"/>
    </source>
</evidence>
<evidence type="ECO:0000256" key="2">
    <source>
        <dbReference type="ARBA" id="ARBA00026073"/>
    </source>
</evidence>
<keyword evidence="3" id="KW-0472">Membrane</keyword>
<dbReference type="RefSeq" id="WP_076399904.1">
    <property type="nucleotide sequence ID" value="NZ_FTOA01000003.1"/>
</dbReference>
<keyword evidence="3" id="KW-0812">Transmembrane</keyword>
<feature type="transmembrane region" description="Helical" evidence="3">
    <location>
        <begin position="53"/>
        <end position="75"/>
    </location>
</feature>
<protein>
    <submittedName>
        <fullName evidence="5">Exonuclease, DNA polymerase III, epsilon subunit family</fullName>
    </submittedName>
</protein>
<dbReference type="Gene3D" id="3.30.450.20">
    <property type="entry name" value="PAS domain"/>
    <property type="match status" value="1"/>
</dbReference>
<name>A0A1N7LF56_9PROT</name>
<dbReference type="OrthoDB" id="9804290at2"/>
<sequence>MATGKLPVSLRGMTTALLSIGAGIALAGAIWAAAALLFETPFPALPDAPPRAFAWLTLAGGLILTLAMIAVQVCLQQHFRSLERLRAALLIASANPDGRLPAFPALKHLPLRREADRLRHAAEILISRRLFPNATTDERLRAVLGAIDEGILVVTEHGQISLTNTAAKTMLGEDRLHLGASAFACFERLQLVGAIEQARSASGPISWTLADVDGTHYTARITHLRGHSGTVIRLSPDASQRARPPAPVAHAPRPALSLVAASDSNGPTSVPALPRERPTLRCFNNDEDIASRAIAASMGTTTPSEWDLSLHDRPAPDVNDPSPLLIPRDTPLEDLPVLVFDAETTGLDVKGDRLVQVGGVRLHGARIFHVATIDRLINPQRPIPPHATAIHGISNDMVRDAAPFTEVWEALEPLFRGAVVIGHNIGFDIAMVRRECGLAGLPFIQPPTLDTVLLASLLLPAGSALTLDRVAEALEVDIHGRHTALGDALVTADVYVRLLPLLEAAGVHTYAEAYAFSRKATQLLARQQAMGW</sequence>
<dbReference type="GO" id="GO:0008408">
    <property type="term" value="F:3'-5' exonuclease activity"/>
    <property type="evidence" value="ECO:0007669"/>
    <property type="project" value="TreeGrafter"/>
</dbReference>
<dbReference type="GO" id="GO:0003676">
    <property type="term" value="F:nucleic acid binding"/>
    <property type="evidence" value="ECO:0007669"/>
    <property type="project" value="InterPro"/>
</dbReference>
<dbReference type="EMBL" id="FTOA01000003">
    <property type="protein sequence ID" value="SIS72440.1"/>
    <property type="molecule type" value="Genomic_DNA"/>
</dbReference>
<gene>
    <name evidence="5" type="ORF">SAMN05421779_103290</name>
</gene>
<dbReference type="STRING" id="80876.SAMN05421779_103290"/>
<keyword evidence="5" id="KW-0378">Hydrolase</keyword>
<keyword evidence="5" id="KW-0269">Exonuclease</keyword>
<keyword evidence="3" id="KW-1133">Transmembrane helix</keyword>
<dbReference type="GO" id="GO:0045004">
    <property type="term" value="P:DNA replication proofreading"/>
    <property type="evidence" value="ECO:0007669"/>
    <property type="project" value="TreeGrafter"/>
</dbReference>
<keyword evidence="6" id="KW-1185">Reference proteome</keyword>
<feature type="transmembrane region" description="Helical" evidence="3">
    <location>
        <begin position="12"/>
        <end position="33"/>
    </location>
</feature>
<dbReference type="InterPro" id="IPR035965">
    <property type="entry name" value="PAS-like_dom_sf"/>
</dbReference>
<dbReference type="Proteomes" id="UP000185678">
    <property type="component" value="Unassembled WGS sequence"/>
</dbReference>
<organism evidence="5 6">
    <name type="scientific">Insolitispirillum peregrinum</name>
    <dbReference type="NCBI Taxonomy" id="80876"/>
    <lineage>
        <taxon>Bacteria</taxon>
        <taxon>Pseudomonadati</taxon>
        <taxon>Pseudomonadota</taxon>
        <taxon>Alphaproteobacteria</taxon>
        <taxon>Rhodospirillales</taxon>
        <taxon>Novispirillaceae</taxon>
        <taxon>Insolitispirillum</taxon>
    </lineage>
</organism>
<dbReference type="InterPro" id="IPR036397">
    <property type="entry name" value="RNaseH_sf"/>
</dbReference>
<dbReference type="AlphaFoldDB" id="A0A1N7LF56"/>
<dbReference type="InterPro" id="IPR012337">
    <property type="entry name" value="RNaseH-like_sf"/>
</dbReference>
<dbReference type="InterPro" id="IPR000014">
    <property type="entry name" value="PAS"/>
</dbReference>
<evidence type="ECO:0000256" key="1">
    <source>
        <dbReference type="ARBA" id="ARBA00025483"/>
    </source>
</evidence>
<dbReference type="PANTHER" id="PTHR30231:SF41">
    <property type="entry name" value="DNA POLYMERASE III SUBUNIT EPSILON"/>
    <property type="match status" value="1"/>
</dbReference>
<dbReference type="SUPFAM" id="SSF53098">
    <property type="entry name" value="Ribonuclease H-like"/>
    <property type="match status" value="1"/>
</dbReference>
<reference evidence="5 6" key="1">
    <citation type="submission" date="2017-01" db="EMBL/GenBank/DDBJ databases">
        <authorList>
            <person name="Mah S.A."/>
            <person name="Swanson W.J."/>
            <person name="Moy G.W."/>
            <person name="Vacquier V.D."/>
        </authorList>
    </citation>
    <scope>NUCLEOTIDE SEQUENCE [LARGE SCALE GENOMIC DNA]</scope>
    <source>
        <strain evidence="5 6">DSM 11589</strain>
    </source>
</reference>
<dbReference type="GO" id="GO:0005829">
    <property type="term" value="C:cytosol"/>
    <property type="evidence" value="ECO:0007669"/>
    <property type="project" value="TreeGrafter"/>
</dbReference>
<dbReference type="CDD" id="cd06127">
    <property type="entry name" value="DEDDh"/>
    <property type="match status" value="1"/>
</dbReference>
<evidence type="ECO:0000313" key="6">
    <source>
        <dbReference type="Proteomes" id="UP000185678"/>
    </source>
</evidence>
<proteinExistence type="predicted"/>
<evidence type="ECO:0000259" key="4">
    <source>
        <dbReference type="PROSITE" id="PS50112"/>
    </source>
</evidence>